<accession>A0A8T2PLY4</accession>
<reference evidence="1" key="1">
    <citation type="thesis" date="2021" institute="BYU ScholarsArchive" country="Provo, UT, USA">
        <title>Applications of and Algorithms for Genome Assembly and Genomic Analyses with an Emphasis on Marine Teleosts.</title>
        <authorList>
            <person name="Pickett B.D."/>
        </authorList>
    </citation>
    <scope>NUCLEOTIDE SEQUENCE</scope>
    <source>
        <strain evidence="1">HI-2016</strain>
    </source>
</reference>
<organism evidence="1 2">
    <name type="scientific">Albula glossodonta</name>
    <name type="common">roundjaw bonefish</name>
    <dbReference type="NCBI Taxonomy" id="121402"/>
    <lineage>
        <taxon>Eukaryota</taxon>
        <taxon>Metazoa</taxon>
        <taxon>Chordata</taxon>
        <taxon>Craniata</taxon>
        <taxon>Vertebrata</taxon>
        <taxon>Euteleostomi</taxon>
        <taxon>Actinopterygii</taxon>
        <taxon>Neopterygii</taxon>
        <taxon>Teleostei</taxon>
        <taxon>Albuliformes</taxon>
        <taxon>Albulidae</taxon>
        <taxon>Albula</taxon>
    </lineage>
</organism>
<dbReference type="Proteomes" id="UP000824540">
    <property type="component" value="Unassembled WGS sequence"/>
</dbReference>
<evidence type="ECO:0000313" key="1">
    <source>
        <dbReference type="EMBL" id="KAG9350858.1"/>
    </source>
</evidence>
<comment type="caution">
    <text evidence="1">The sequence shown here is derived from an EMBL/GenBank/DDBJ whole genome shotgun (WGS) entry which is preliminary data.</text>
</comment>
<dbReference type="EMBL" id="JAFBMS010000007">
    <property type="protein sequence ID" value="KAG9350858.1"/>
    <property type="molecule type" value="Genomic_DNA"/>
</dbReference>
<gene>
    <name evidence="1" type="ORF">JZ751_024747</name>
</gene>
<dbReference type="AlphaFoldDB" id="A0A8T2PLY4"/>
<proteinExistence type="predicted"/>
<protein>
    <recommendedName>
        <fullName evidence="3">PH domain-containing protein</fullName>
    </recommendedName>
</protein>
<sequence>MFTSVVSGGSTRDADEREKWIHALEGTILRHTLQLRSEFSFTQQRRAFLLSSVKGLRVT</sequence>
<evidence type="ECO:0008006" key="3">
    <source>
        <dbReference type="Google" id="ProtNLM"/>
    </source>
</evidence>
<dbReference type="OrthoDB" id="14833at2759"/>
<evidence type="ECO:0000313" key="2">
    <source>
        <dbReference type="Proteomes" id="UP000824540"/>
    </source>
</evidence>
<keyword evidence="2" id="KW-1185">Reference proteome</keyword>
<name>A0A8T2PLY4_9TELE</name>